<proteinExistence type="predicted"/>
<dbReference type="EMBL" id="NUJQ01000041">
    <property type="protein sequence ID" value="PGQ05932.1"/>
    <property type="molecule type" value="Genomic_DNA"/>
</dbReference>
<dbReference type="AlphaFoldDB" id="A0A2C0E1V4"/>
<sequence>MKKIIESLNNDGVIKVYSIVLEVLRSRKIIRTNNFVGEIGEYKAIEFYNESPLLPNLKAVEVGTKFVDAINDNNERYSIKTTTTKGTGVFNKLNDKGSDLPQQKLFEYVIIVAFNKNLSLEAMYELDWDTFLSLKKWNVSKRTWYLNITKKLKHKAKILYAIDKAV</sequence>
<gene>
    <name evidence="1" type="ORF">COA08_23565</name>
</gene>
<evidence type="ECO:0000313" key="1">
    <source>
        <dbReference type="EMBL" id="PGQ05932.1"/>
    </source>
</evidence>
<dbReference type="RefSeq" id="WP_098774771.1">
    <property type="nucleotide sequence ID" value="NZ_NUJQ01000041.1"/>
</dbReference>
<reference evidence="1 2" key="1">
    <citation type="submission" date="2017-09" db="EMBL/GenBank/DDBJ databases">
        <title>Large-scale bioinformatics analysis of Bacillus genomes uncovers conserved roles of natural products in bacterial physiology.</title>
        <authorList>
            <consortium name="Agbiome Team Llc"/>
            <person name="Bleich R.M."/>
            <person name="Grubbs K.J."/>
            <person name="Santa Maria K.C."/>
            <person name="Allen S.E."/>
            <person name="Farag S."/>
            <person name="Shank E.A."/>
            <person name="Bowers A."/>
        </authorList>
    </citation>
    <scope>NUCLEOTIDE SEQUENCE [LARGE SCALE GENOMIC DNA]</scope>
    <source>
        <strain evidence="1 2">AFS046104</strain>
    </source>
</reference>
<name>A0A2C0E1V4_BACCE</name>
<comment type="caution">
    <text evidence="1">The sequence shown here is derived from an EMBL/GenBank/DDBJ whole genome shotgun (WGS) entry which is preliminary data.</text>
</comment>
<evidence type="ECO:0000313" key="2">
    <source>
        <dbReference type="Proteomes" id="UP000221438"/>
    </source>
</evidence>
<accession>A0A2C0E1V4</accession>
<organism evidence="1 2">
    <name type="scientific">Bacillus cereus</name>
    <dbReference type="NCBI Taxonomy" id="1396"/>
    <lineage>
        <taxon>Bacteria</taxon>
        <taxon>Bacillati</taxon>
        <taxon>Bacillota</taxon>
        <taxon>Bacilli</taxon>
        <taxon>Bacillales</taxon>
        <taxon>Bacillaceae</taxon>
        <taxon>Bacillus</taxon>
        <taxon>Bacillus cereus group</taxon>
    </lineage>
</organism>
<dbReference type="Proteomes" id="UP000221438">
    <property type="component" value="Unassembled WGS sequence"/>
</dbReference>
<protein>
    <submittedName>
        <fullName evidence="1">Uncharacterized protein</fullName>
    </submittedName>
</protein>